<evidence type="ECO:0000313" key="3">
    <source>
        <dbReference type="Proteomes" id="UP001164746"/>
    </source>
</evidence>
<reference evidence="2" key="1">
    <citation type="submission" date="2022-11" db="EMBL/GenBank/DDBJ databases">
        <title>Centuries of genome instability and evolution in soft-shell clam transmissible cancer (bioRxiv).</title>
        <authorList>
            <person name="Hart S.F.M."/>
            <person name="Yonemitsu M.A."/>
            <person name="Giersch R.M."/>
            <person name="Beal B.F."/>
            <person name="Arriagada G."/>
            <person name="Davis B.W."/>
            <person name="Ostrander E.A."/>
            <person name="Goff S.P."/>
            <person name="Metzger M.J."/>
        </authorList>
    </citation>
    <scope>NUCLEOTIDE SEQUENCE</scope>
    <source>
        <strain evidence="2">MELC-2E11</strain>
        <tissue evidence="2">Siphon/mantle</tissue>
    </source>
</reference>
<feature type="compositionally biased region" description="Pro residues" evidence="1">
    <location>
        <begin position="1"/>
        <end position="10"/>
    </location>
</feature>
<dbReference type="Gene3D" id="3.30.505.10">
    <property type="entry name" value="SH2 domain"/>
    <property type="match status" value="1"/>
</dbReference>
<accession>A0ABY7FF71</accession>
<protein>
    <submittedName>
        <fullName evidence="2">Uncharacterized protein</fullName>
    </submittedName>
</protein>
<evidence type="ECO:0000313" key="2">
    <source>
        <dbReference type="EMBL" id="WAR20730.1"/>
    </source>
</evidence>
<feature type="compositionally biased region" description="Low complexity" evidence="1">
    <location>
        <begin position="109"/>
        <end position="124"/>
    </location>
</feature>
<dbReference type="InterPro" id="IPR036860">
    <property type="entry name" value="SH2_dom_sf"/>
</dbReference>
<dbReference type="EMBL" id="CP111023">
    <property type="protein sequence ID" value="WAR20730.1"/>
    <property type="molecule type" value="Genomic_DNA"/>
</dbReference>
<keyword evidence="3" id="KW-1185">Reference proteome</keyword>
<name>A0ABY7FF71_MYAAR</name>
<feature type="region of interest" description="Disordered" evidence="1">
    <location>
        <begin position="1"/>
        <end position="144"/>
    </location>
</feature>
<proteinExistence type="predicted"/>
<gene>
    <name evidence="2" type="ORF">MAR_014704</name>
</gene>
<feature type="compositionally biased region" description="Basic and acidic residues" evidence="1">
    <location>
        <begin position="61"/>
        <end position="73"/>
    </location>
</feature>
<dbReference type="SUPFAM" id="SSF55550">
    <property type="entry name" value="SH2 domain"/>
    <property type="match status" value="1"/>
</dbReference>
<feature type="compositionally biased region" description="Pro residues" evidence="1">
    <location>
        <begin position="20"/>
        <end position="29"/>
    </location>
</feature>
<evidence type="ECO:0000256" key="1">
    <source>
        <dbReference type="SAM" id="MobiDB-lite"/>
    </source>
</evidence>
<feature type="compositionally biased region" description="Polar residues" evidence="1">
    <location>
        <begin position="35"/>
        <end position="54"/>
    </location>
</feature>
<organism evidence="2 3">
    <name type="scientific">Mya arenaria</name>
    <name type="common">Soft-shell clam</name>
    <dbReference type="NCBI Taxonomy" id="6604"/>
    <lineage>
        <taxon>Eukaryota</taxon>
        <taxon>Metazoa</taxon>
        <taxon>Spiralia</taxon>
        <taxon>Lophotrochozoa</taxon>
        <taxon>Mollusca</taxon>
        <taxon>Bivalvia</taxon>
        <taxon>Autobranchia</taxon>
        <taxon>Heteroconchia</taxon>
        <taxon>Euheterodonta</taxon>
        <taxon>Imparidentia</taxon>
        <taxon>Neoheterodontei</taxon>
        <taxon>Myida</taxon>
        <taxon>Myoidea</taxon>
        <taxon>Myidae</taxon>
        <taxon>Mya</taxon>
    </lineage>
</organism>
<dbReference type="Proteomes" id="UP001164746">
    <property type="component" value="Chromosome 12"/>
</dbReference>
<sequence length="180" mass="19622">MNAPQLPQPVQPRRGRGRSPAPPPTPVSTPAPAKTSHNMLQLPSRTPKSPSQTALEDYENPPDKVENAQRDVQRAVGNVISPTTNGYVDRPRSPRSPRSTRELPPRPNAASSSGDPDPAPSGSATDAEMNGMYLIRRSTKNPDQPFTLQIWYGDSDYNLPIKKSTEGTYVVGGNKQKNKK</sequence>